<protein>
    <submittedName>
        <fullName evidence="9">Efflux RND transporter permease subunit</fullName>
    </submittedName>
</protein>
<keyword evidence="7 8" id="KW-0472">Membrane</keyword>
<feature type="transmembrane region" description="Helical" evidence="8">
    <location>
        <begin position="961"/>
        <end position="984"/>
    </location>
</feature>
<keyword evidence="5 8" id="KW-0812">Transmembrane</keyword>
<dbReference type="Gene3D" id="3.30.70.1320">
    <property type="entry name" value="Multidrug efflux transporter AcrB pore domain like"/>
    <property type="match status" value="1"/>
</dbReference>
<evidence type="ECO:0000313" key="10">
    <source>
        <dbReference type="Proteomes" id="UP001597440"/>
    </source>
</evidence>
<comment type="subcellular location">
    <subcellularLocation>
        <location evidence="1">Cell membrane</location>
        <topology evidence="1">Multi-pass membrane protein</topology>
    </subcellularLocation>
</comment>
<evidence type="ECO:0000256" key="2">
    <source>
        <dbReference type="ARBA" id="ARBA00010942"/>
    </source>
</evidence>
<feature type="transmembrane region" description="Helical" evidence="8">
    <location>
        <begin position="474"/>
        <end position="495"/>
    </location>
</feature>
<evidence type="ECO:0000256" key="5">
    <source>
        <dbReference type="ARBA" id="ARBA00022692"/>
    </source>
</evidence>
<dbReference type="SUPFAM" id="SSF82693">
    <property type="entry name" value="Multidrug efflux transporter AcrB pore domain, PN1, PN2, PC1 and PC2 subdomains"/>
    <property type="match status" value="3"/>
</dbReference>
<sequence>MNKLIHNGVAKRWVMVALFTLIAFFGYYSWKQLAVEAYPDIADVTSQVVTQVPGLAAEEIEQQITIPVERALNGLPGMHVMRSKSTFGLSIITIVFQDGVDDYWARLRIEERLNEVELPYDAVPGLDPLTSPTGEVYRYIVESKGGHDLRALTDLQNFTIMPRIKQVSGVADVTNFGGITTQFQVEVDPRKLEQYSITLTEVIETIENNNINAGGSVLPRGELGYVVRGIGLVRDLEDLGKIVVKSEKGVPIFLQDIGELKYGMLERKGVLGYTDRERDYSDSLEGIVLLLKGQNPSSVLEGIHEAVEELNNGGLPEGVHIHTFMDRTDLVNTTLNTVSHTLLEGMALVIVVLIVFLGSWRGALLVAVTIPLSLLTAFILMHFTDIPANLLSLGAIDFGIIVDGAIVMLETILKKREDNPDLELEEKSISQRAAEVAKPVFFSTIIIITAYLPLFAFERVEKKLFTPMAFTVGYALLGALAVALLVIPGIAYVIYKKPQKIYHNKWLEKISDSYSKGINRIMQKPKQVFIPLVLILAATSFLAVRVGKDFLPPLDEGSIWLQVQLPPGISVQKASEMSDSLRARTMEFDEVTYIMVQAGRNDDGTDPWTASHFEVSIGIKPYKEWRKGKTKYDLIDELAAVYDSMPGFTVGFSQPMIDGVMDKISGAHSELVVKVYGDDFKETRRIAEEVLGTLATIPGAVDLDIDQEPPLPQLQIHADRDKIAQYGLNVSDVAELIEVAIGGKAVSQLFIGHKVYDIICRYSEASRNTPEKISNLMLTSQTGAKIPLSQIADVRLSTGESTITREMNKRHLTVKLNVRNRDLNSLLAEAQQAIDKNVTYDHDKYHISWGGKFENQNRAYERLAVIVPLALAIMFILLYSAFGSFRQAGLLMSIVPLALFGGMLALNVRGMSLNVSSAVGFIALFGVAIQNGVIMISHINELRRKGYDLSRSVIEGAAHRFRPVLMTATVAVLGLFPASLATGIGSDVQRPLATVIVYGLLFSTIITLFALPALYYLVERKWGKNYTASKQD</sequence>
<gene>
    <name evidence="9" type="ORF">ACFSQW_12985</name>
</gene>
<dbReference type="InterPro" id="IPR027463">
    <property type="entry name" value="AcrB_DN_DC_subdom"/>
</dbReference>
<feature type="transmembrane region" description="Helical" evidence="8">
    <location>
        <begin position="528"/>
        <end position="546"/>
    </location>
</feature>
<proteinExistence type="inferred from homology"/>
<feature type="transmembrane region" description="Helical" evidence="8">
    <location>
        <begin position="390"/>
        <end position="409"/>
    </location>
</feature>
<dbReference type="EMBL" id="JBHULD010000014">
    <property type="protein sequence ID" value="MFD2555315.1"/>
    <property type="molecule type" value="Genomic_DNA"/>
</dbReference>
<evidence type="ECO:0000256" key="4">
    <source>
        <dbReference type="ARBA" id="ARBA00022475"/>
    </source>
</evidence>
<dbReference type="PANTHER" id="PTHR32063">
    <property type="match status" value="1"/>
</dbReference>
<dbReference type="PRINTS" id="PR00702">
    <property type="entry name" value="ACRIFLAVINRP"/>
</dbReference>
<organism evidence="9 10">
    <name type="scientific">Sphingobacterium tabacisoli</name>
    <dbReference type="NCBI Taxonomy" id="2044855"/>
    <lineage>
        <taxon>Bacteria</taxon>
        <taxon>Pseudomonadati</taxon>
        <taxon>Bacteroidota</taxon>
        <taxon>Sphingobacteriia</taxon>
        <taxon>Sphingobacteriales</taxon>
        <taxon>Sphingobacteriaceae</taxon>
        <taxon>Sphingobacterium</taxon>
    </lineage>
</organism>
<dbReference type="SUPFAM" id="SSF82714">
    <property type="entry name" value="Multidrug efflux transporter AcrB TolC docking domain, DN and DC subdomains"/>
    <property type="match status" value="2"/>
</dbReference>
<accession>A0ABW5L452</accession>
<feature type="transmembrane region" description="Helical" evidence="8">
    <location>
        <begin position="996"/>
        <end position="1018"/>
    </location>
</feature>
<feature type="transmembrane region" description="Helical" evidence="8">
    <location>
        <begin position="364"/>
        <end position="384"/>
    </location>
</feature>
<reference evidence="10" key="1">
    <citation type="journal article" date="2019" name="Int. J. Syst. Evol. Microbiol.">
        <title>The Global Catalogue of Microorganisms (GCM) 10K type strain sequencing project: providing services to taxonomists for standard genome sequencing and annotation.</title>
        <authorList>
            <consortium name="The Broad Institute Genomics Platform"/>
            <consortium name="The Broad Institute Genome Sequencing Center for Infectious Disease"/>
            <person name="Wu L."/>
            <person name="Ma J."/>
        </authorList>
    </citation>
    <scope>NUCLEOTIDE SEQUENCE [LARGE SCALE GENOMIC DNA]</scope>
    <source>
        <strain evidence="10">KCTC 52298</strain>
    </source>
</reference>
<evidence type="ECO:0000313" key="9">
    <source>
        <dbReference type="EMBL" id="MFD2555315.1"/>
    </source>
</evidence>
<keyword evidence="3" id="KW-0813">Transport</keyword>
<dbReference type="SUPFAM" id="SSF82866">
    <property type="entry name" value="Multidrug efflux transporter AcrB transmembrane domain"/>
    <property type="match status" value="2"/>
</dbReference>
<dbReference type="Gene3D" id="3.30.2090.10">
    <property type="entry name" value="Multidrug efflux transporter AcrB TolC docking domain, DN and DC subdomains"/>
    <property type="match status" value="2"/>
</dbReference>
<dbReference type="PANTHER" id="PTHR32063:SF17">
    <property type="entry name" value="CATION EFFLUX SYSTEM PROTEIN"/>
    <property type="match status" value="1"/>
</dbReference>
<dbReference type="Pfam" id="PF00873">
    <property type="entry name" value="ACR_tran"/>
    <property type="match status" value="1"/>
</dbReference>
<keyword evidence="6 8" id="KW-1133">Transmembrane helix</keyword>
<dbReference type="Gene3D" id="1.20.1640.10">
    <property type="entry name" value="Multidrug efflux transporter AcrB transmembrane domain"/>
    <property type="match status" value="2"/>
</dbReference>
<evidence type="ECO:0000256" key="1">
    <source>
        <dbReference type="ARBA" id="ARBA00004651"/>
    </source>
</evidence>
<feature type="transmembrane region" description="Helical" evidence="8">
    <location>
        <begin position="863"/>
        <end position="882"/>
    </location>
</feature>
<name>A0ABW5L452_9SPHI</name>
<feature type="transmembrane region" description="Helical" evidence="8">
    <location>
        <begin position="12"/>
        <end position="30"/>
    </location>
</feature>
<keyword evidence="4" id="KW-1003">Cell membrane</keyword>
<dbReference type="RefSeq" id="WP_210353669.1">
    <property type="nucleotide sequence ID" value="NZ_JAEQMU010000001.1"/>
</dbReference>
<evidence type="ECO:0000256" key="3">
    <source>
        <dbReference type="ARBA" id="ARBA00022448"/>
    </source>
</evidence>
<feature type="transmembrane region" description="Helical" evidence="8">
    <location>
        <begin position="436"/>
        <end position="454"/>
    </location>
</feature>
<dbReference type="Gene3D" id="3.30.70.1430">
    <property type="entry name" value="Multidrug efflux transporter AcrB pore domain"/>
    <property type="match status" value="2"/>
</dbReference>
<comment type="caution">
    <text evidence="9">The sequence shown here is derived from an EMBL/GenBank/DDBJ whole genome shotgun (WGS) entry which is preliminary data.</text>
</comment>
<feature type="transmembrane region" description="Helical" evidence="8">
    <location>
        <begin position="889"/>
        <end position="906"/>
    </location>
</feature>
<evidence type="ECO:0000256" key="6">
    <source>
        <dbReference type="ARBA" id="ARBA00022989"/>
    </source>
</evidence>
<evidence type="ECO:0000256" key="7">
    <source>
        <dbReference type="ARBA" id="ARBA00023136"/>
    </source>
</evidence>
<dbReference type="InterPro" id="IPR004763">
    <property type="entry name" value="CusA-like"/>
</dbReference>
<dbReference type="NCBIfam" id="TIGR00914">
    <property type="entry name" value="2A0601"/>
    <property type="match status" value="1"/>
</dbReference>
<feature type="transmembrane region" description="Helical" evidence="8">
    <location>
        <begin position="338"/>
        <end position="357"/>
    </location>
</feature>
<dbReference type="InterPro" id="IPR001036">
    <property type="entry name" value="Acrflvin-R"/>
</dbReference>
<keyword evidence="10" id="KW-1185">Reference proteome</keyword>
<feature type="transmembrane region" description="Helical" evidence="8">
    <location>
        <begin position="918"/>
        <end position="940"/>
    </location>
</feature>
<dbReference type="Gene3D" id="3.30.70.1440">
    <property type="entry name" value="Multidrug efflux transporter AcrB pore domain"/>
    <property type="match status" value="1"/>
</dbReference>
<evidence type="ECO:0000256" key="8">
    <source>
        <dbReference type="SAM" id="Phobius"/>
    </source>
</evidence>
<comment type="similarity">
    <text evidence="2">Belongs to the resistance-nodulation-cell division (RND) (TC 2.A.6) family.</text>
</comment>
<dbReference type="Proteomes" id="UP001597440">
    <property type="component" value="Unassembled WGS sequence"/>
</dbReference>